<keyword evidence="1" id="KW-1133">Transmembrane helix</keyword>
<dbReference type="AlphaFoldDB" id="A0A7V3E684"/>
<accession>A0A7V3E684</accession>
<organism evidence="2">
    <name type="scientific">Ignavibacterium album</name>
    <dbReference type="NCBI Taxonomy" id="591197"/>
    <lineage>
        <taxon>Bacteria</taxon>
        <taxon>Pseudomonadati</taxon>
        <taxon>Ignavibacteriota</taxon>
        <taxon>Ignavibacteria</taxon>
        <taxon>Ignavibacteriales</taxon>
        <taxon>Ignavibacteriaceae</taxon>
        <taxon>Ignavibacterium</taxon>
    </lineage>
</organism>
<sequence>MYNEELIEEGIVKSSKDGMAEIIISNSAHCEECSAKVYCKPNSGDNRTIVVHDTLGLKPGDFVLISVSGQKIFQTSFFLYGLPLIILILGLIMGFNIFDSQKELFSTLLAIVLLAVYFFLIKTLLDKFKYPFSLIKITQKTY</sequence>
<gene>
    <name evidence="2" type="ORF">ENS31_00420</name>
</gene>
<feature type="transmembrane region" description="Helical" evidence="1">
    <location>
        <begin position="77"/>
        <end position="98"/>
    </location>
</feature>
<reference evidence="2" key="1">
    <citation type="journal article" date="2020" name="mSystems">
        <title>Genome- and Community-Level Interaction Insights into Carbon Utilization and Element Cycling Functions of Hydrothermarchaeota in Hydrothermal Sediment.</title>
        <authorList>
            <person name="Zhou Z."/>
            <person name="Liu Y."/>
            <person name="Xu W."/>
            <person name="Pan J."/>
            <person name="Luo Z.H."/>
            <person name="Li M."/>
        </authorList>
    </citation>
    <scope>NUCLEOTIDE SEQUENCE [LARGE SCALE GENOMIC DNA]</scope>
    <source>
        <strain evidence="2">SpSt-479</strain>
    </source>
</reference>
<dbReference type="InterPro" id="IPR007359">
    <property type="entry name" value="SigmaE_reg_RseC_MucC"/>
</dbReference>
<keyword evidence="1" id="KW-0812">Transmembrane</keyword>
<name>A0A7V3E684_9BACT</name>
<dbReference type="PANTHER" id="PTHR35867:SF1">
    <property type="entry name" value="PROTEIN RSEC"/>
    <property type="match status" value="1"/>
</dbReference>
<evidence type="ECO:0000313" key="2">
    <source>
        <dbReference type="EMBL" id="HFI89973.1"/>
    </source>
</evidence>
<feature type="transmembrane region" description="Helical" evidence="1">
    <location>
        <begin position="104"/>
        <end position="125"/>
    </location>
</feature>
<protein>
    <recommendedName>
        <fullName evidence="3">Positive regulator of sigma E activity</fullName>
    </recommendedName>
</protein>
<dbReference type="EMBL" id="DSUJ01000002">
    <property type="protein sequence ID" value="HFI89973.1"/>
    <property type="molecule type" value="Genomic_DNA"/>
</dbReference>
<comment type="caution">
    <text evidence="2">The sequence shown here is derived from an EMBL/GenBank/DDBJ whole genome shotgun (WGS) entry which is preliminary data.</text>
</comment>
<evidence type="ECO:0000256" key="1">
    <source>
        <dbReference type="SAM" id="Phobius"/>
    </source>
</evidence>
<evidence type="ECO:0008006" key="3">
    <source>
        <dbReference type="Google" id="ProtNLM"/>
    </source>
</evidence>
<keyword evidence="1" id="KW-0472">Membrane</keyword>
<proteinExistence type="predicted"/>
<dbReference type="PANTHER" id="PTHR35867">
    <property type="entry name" value="PROTEIN RSEC"/>
    <property type="match status" value="1"/>
</dbReference>
<dbReference type="Pfam" id="PF04246">
    <property type="entry name" value="RseC_MucC"/>
    <property type="match status" value="1"/>
</dbReference>